<evidence type="ECO:0000259" key="4">
    <source>
        <dbReference type="Pfam" id="PF08585"/>
    </source>
</evidence>
<dbReference type="InterPro" id="IPR013894">
    <property type="entry name" value="RMI1_OB"/>
</dbReference>
<feature type="region of interest" description="Disordered" evidence="3">
    <location>
        <begin position="332"/>
        <end position="352"/>
    </location>
</feature>
<dbReference type="InterPro" id="IPR049363">
    <property type="entry name" value="RMI1_N"/>
</dbReference>
<dbReference type="PANTHER" id="PTHR14790">
    <property type="entry name" value="RECQ-MEDIATED GENOME INSTABILITY PROTEIN 1 RMI1"/>
    <property type="match status" value="1"/>
</dbReference>
<protein>
    <recommendedName>
        <fullName evidence="2">RecQ-mediated genome instability protein 1</fullName>
    </recommendedName>
</protein>
<sequence length="436" mass="48429">MAVPYQVTQFIEEAYPRPHVDPEWLQACYNWILEDKQLSPTTDIYQILKHVEEQLLCSNLQDSMLQGTGLPADIANPETQHTVVAGPILVEIVSITDIGVSAYNLNKIRITRDERIAAGEQEVGEGDVEIEGEGPIPAYPRSMLRMDISDGTTLLKSMEYRPLKDLTLGETSLGCKLLLTNFHVRRGLAFLEPKCVTMRGHMNEERKALQNVDFRRGLGLRLGHPEPEREADANVEMQEAPVPFRSPLHEVNEPPSPTLVERNLMDEEHSGRRTPSQNPNNLSDSMPSSSTAVVNSSFFSTPSRVLENRDLHSSLHLSPVGTSRMIVIDSDEEAAEPPRGVHGDASSEFGDEDFPDELWAALDAVEAEHESKTQSTQNASSSRRQSASADGFMDVITISDGEDNDKENFPAPTRHMKRRIADNRASDAPDVIELSD</sequence>
<reference evidence="6" key="1">
    <citation type="submission" date="2020-11" db="EMBL/GenBank/DDBJ databases">
        <title>Adaptations for nitrogen fixation in a non-lichenized fungal sporocarp promotes dispersal by wood-feeding termites.</title>
        <authorList>
            <consortium name="DOE Joint Genome Institute"/>
            <person name="Koch R.A."/>
            <person name="Yoon G."/>
            <person name="Arayal U."/>
            <person name="Lail K."/>
            <person name="Amirebrahimi M."/>
            <person name="Labutti K."/>
            <person name="Lipzen A."/>
            <person name="Riley R."/>
            <person name="Barry K."/>
            <person name="Henrissat B."/>
            <person name="Grigoriev I.V."/>
            <person name="Herr J.R."/>
            <person name="Aime M.C."/>
        </authorList>
    </citation>
    <scope>NUCLEOTIDE SEQUENCE</scope>
    <source>
        <strain evidence="6">MCA 3950</strain>
    </source>
</reference>
<dbReference type="GO" id="GO:0000712">
    <property type="term" value="P:resolution of meiotic recombination intermediates"/>
    <property type="evidence" value="ECO:0007669"/>
    <property type="project" value="TreeGrafter"/>
</dbReference>
<proteinExistence type="inferred from homology"/>
<dbReference type="GO" id="GO:0016604">
    <property type="term" value="C:nuclear body"/>
    <property type="evidence" value="ECO:0007669"/>
    <property type="project" value="TreeGrafter"/>
</dbReference>
<dbReference type="Gene3D" id="2.40.50.770">
    <property type="entry name" value="RecQ-mediated genome instability protein Rmi1, C-terminal domain"/>
    <property type="match status" value="1"/>
</dbReference>
<name>A0A9P7W3E5_9AGAR</name>
<evidence type="ECO:0000256" key="3">
    <source>
        <dbReference type="SAM" id="MobiDB-lite"/>
    </source>
</evidence>
<dbReference type="GO" id="GO:0031422">
    <property type="term" value="C:RecQ family helicase-topoisomerase III complex"/>
    <property type="evidence" value="ECO:0007669"/>
    <property type="project" value="TreeGrafter"/>
</dbReference>
<dbReference type="GO" id="GO:0000724">
    <property type="term" value="P:double-strand break repair via homologous recombination"/>
    <property type="evidence" value="ECO:0007669"/>
    <property type="project" value="TreeGrafter"/>
</dbReference>
<dbReference type="RefSeq" id="XP_043044745.1">
    <property type="nucleotide sequence ID" value="XM_043190256.1"/>
</dbReference>
<dbReference type="GeneID" id="66112553"/>
<feature type="compositionally biased region" description="Low complexity" evidence="3">
    <location>
        <begin position="373"/>
        <end position="389"/>
    </location>
</feature>
<feature type="region of interest" description="Disordered" evidence="3">
    <location>
        <begin position="267"/>
        <end position="294"/>
    </location>
</feature>
<evidence type="ECO:0000256" key="2">
    <source>
        <dbReference type="ARBA" id="ARBA00018987"/>
    </source>
</evidence>
<gene>
    <name evidence="6" type="ORF">BT62DRAFT_990863</name>
</gene>
<evidence type="ECO:0000256" key="1">
    <source>
        <dbReference type="ARBA" id="ARBA00006395"/>
    </source>
</evidence>
<dbReference type="SMART" id="SM01161">
    <property type="entry name" value="DUF1767"/>
    <property type="match status" value="1"/>
</dbReference>
<accession>A0A9P7W3E5</accession>
<dbReference type="Proteomes" id="UP000812287">
    <property type="component" value="Unassembled WGS sequence"/>
</dbReference>
<feature type="domain" description="RecQ mediated genome instability protein 1 OB-fold" evidence="4">
    <location>
        <begin position="70"/>
        <end position="205"/>
    </location>
</feature>
<evidence type="ECO:0000313" key="6">
    <source>
        <dbReference type="EMBL" id="KAG7451245.1"/>
    </source>
</evidence>
<dbReference type="Pfam" id="PF21000">
    <property type="entry name" value="RMI1_N_N"/>
    <property type="match status" value="1"/>
</dbReference>
<dbReference type="AlphaFoldDB" id="A0A9P7W3E5"/>
<dbReference type="InterPro" id="IPR042470">
    <property type="entry name" value="RMI1_N_C_sf"/>
</dbReference>
<dbReference type="OrthoDB" id="341511at2759"/>
<comment type="caution">
    <text evidence="6">The sequence shown here is derived from an EMBL/GenBank/DDBJ whole genome shotgun (WGS) entry which is preliminary data.</text>
</comment>
<dbReference type="EMBL" id="MU250525">
    <property type="protein sequence ID" value="KAG7451245.1"/>
    <property type="molecule type" value="Genomic_DNA"/>
</dbReference>
<dbReference type="PANTHER" id="PTHR14790:SF15">
    <property type="entry name" value="RECQ-MEDIATED GENOME INSTABILITY PROTEIN 1"/>
    <property type="match status" value="1"/>
</dbReference>
<evidence type="ECO:0000259" key="5">
    <source>
        <dbReference type="Pfam" id="PF21000"/>
    </source>
</evidence>
<comment type="similarity">
    <text evidence="1">Belongs to the RMI1 family.</text>
</comment>
<evidence type="ECO:0000313" key="7">
    <source>
        <dbReference type="Proteomes" id="UP000812287"/>
    </source>
</evidence>
<organism evidence="6 7">
    <name type="scientific">Guyanagaster necrorhizus</name>
    <dbReference type="NCBI Taxonomy" id="856835"/>
    <lineage>
        <taxon>Eukaryota</taxon>
        <taxon>Fungi</taxon>
        <taxon>Dikarya</taxon>
        <taxon>Basidiomycota</taxon>
        <taxon>Agaricomycotina</taxon>
        <taxon>Agaricomycetes</taxon>
        <taxon>Agaricomycetidae</taxon>
        <taxon>Agaricales</taxon>
        <taxon>Marasmiineae</taxon>
        <taxon>Physalacriaceae</taxon>
        <taxon>Guyanagaster</taxon>
    </lineage>
</organism>
<dbReference type="Pfam" id="PF08585">
    <property type="entry name" value="RMI1_N_C"/>
    <property type="match status" value="1"/>
</dbReference>
<feature type="region of interest" description="Disordered" evidence="3">
    <location>
        <begin position="366"/>
        <end position="436"/>
    </location>
</feature>
<feature type="compositionally biased region" description="Polar residues" evidence="3">
    <location>
        <begin position="273"/>
        <end position="294"/>
    </location>
</feature>
<keyword evidence="7" id="KW-1185">Reference proteome</keyword>
<feature type="domain" description="RMI1 N-terminal" evidence="5">
    <location>
        <begin position="16"/>
        <end position="63"/>
    </location>
</feature>